<organism evidence="11 12">
    <name type="scientific">Labedella endophytica</name>
    <dbReference type="NCBI Taxonomy" id="1523160"/>
    <lineage>
        <taxon>Bacteria</taxon>
        <taxon>Bacillati</taxon>
        <taxon>Actinomycetota</taxon>
        <taxon>Actinomycetes</taxon>
        <taxon>Micrococcales</taxon>
        <taxon>Microbacteriaceae</taxon>
        <taxon>Labedella</taxon>
    </lineage>
</organism>
<dbReference type="PROSITE" id="PS51779">
    <property type="entry name" value="POTRA"/>
    <property type="match status" value="1"/>
</dbReference>
<dbReference type="GO" id="GO:0005886">
    <property type="term" value="C:plasma membrane"/>
    <property type="evidence" value="ECO:0007669"/>
    <property type="project" value="TreeGrafter"/>
</dbReference>
<evidence type="ECO:0000256" key="5">
    <source>
        <dbReference type="ARBA" id="ARBA00022989"/>
    </source>
</evidence>
<dbReference type="InterPro" id="IPR034746">
    <property type="entry name" value="POTRA"/>
</dbReference>
<keyword evidence="6 9" id="KW-0472">Membrane</keyword>
<evidence type="ECO:0000256" key="3">
    <source>
        <dbReference type="ARBA" id="ARBA00022618"/>
    </source>
</evidence>
<dbReference type="InterPro" id="IPR050487">
    <property type="entry name" value="FtsQ_DivIB"/>
</dbReference>
<reference evidence="11 12" key="1">
    <citation type="submission" date="2018-12" db="EMBL/GenBank/DDBJ databases">
        <authorList>
            <person name="Li F."/>
        </authorList>
    </citation>
    <scope>NUCLEOTIDE SEQUENCE [LARGE SCALE GENOMIC DNA]</scope>
    <source>
        <strain evidence="11 12">EGI 6500705</strain>
    </source>
</reference>
<dbReference type="OrthoDB" id="4793367at2"/>
<comment type="subcellular location">
    <subcellularLocation>
        <location evidence="1">Membrane</location>
    </subcellularLocation>
</comment>
<dbReference type="EMBL" id="RZGZ01000002">
    <property type="protein sequence ID" value="RUR00814.1"/>
    <property type="molecule type" value="Genomic_DNA"/>
</dbReference>
<dbReference type="Gene3D" id="3.10.20.310">
    <property type="entry name" value="membrane protein fhac"/>
    <property type="match status" value="1"/>
</dbReference>
<keyword evidence="4 9" id="KW-0812">Transmembrane</keyword>
<protein>
    <submittedName>
        <fullName evidence="11">FtsQ-type POTRA domain-containing protein</fullName>
    </submittedName>
</protein>
<keyword evidence="5 9" id="KW-1133">Transmembrane helix</keyword>
<keyword evidence="12" id="KW-1185">Reference proteome</keyword>
<feature type="compositionally biased region" description="Basic and acidic residues" evidence="8">
    <location>
        <begin position="41"/>
        <end position="59"/>
    </location>
</feature>
<dbReference type="Proteomes" id="UP000274909">
    <property type="component" value="Unassembled WGS sequence"/>
</dbReference>
<feature type="region of interest" description="Disordered" evidence="8">
    <location>
        <begin position="1"/>
        <end position="127"/>
    </location>
</feature>
<evidence type="ECO:0000256" key="8">
    <source>
        <dbReference type="SAM" id="MobiDB-lite"/>
    </source>
</evidence>
<dbReference type="AlphaFoldDB" id="A0A3S0XMS1"/>
<evidence type="ECO:0000256" key="7">
    <source>
        <dbReference type="ARBA" id="ARBA00023306"/>
    </source>
</evidence>
<keyword evidence="2" id="KW-1003">Cell membrane</keyword>
<dbReference type="Pfam" id="PF08478">
    <property type="entry name" value="POTRA_1"/>
    <property type="match status" value="1"/>
</dbReference>
<keyword evidence="7" id="KW-0131">Cell cycle</keyword>
<dbReference type="PANTHER" id="PTHR37820">
    <property type="entry name" value="CELL DIVISION PROTEIN DIVIB"/>
    <property type="match status" value="1"/>
</dbReference>
<evidence type="ECO:0000313" key="12">
    <source>
        <dbReference type="Proteomes" id="UP000274909"/>
    </source>
</evidence>
<accession>A0A3S0XMS1</accession>
<evidence type="ECO:0000313" key="11">
    <source>
        <dbReference type="EMBL" id="RUR00814.1"/>
    </source>
</evidence>
<keyword evidence="3" id="KW-0132">Cell division</keyword>
<evidence type="ECO:0000259" key="10">
    <source>
        <dbReference type="PROSITE" id="PS51779"/>
    </source>
</evidence>
<proteinExistence type="predicted"/>
<evidence type="ECO:0000256" key="6">
    <source>
        <dbReference type="ARBA" id="ARBA00023136"/>
    </source>
</evidence>
<evidence type="ECO:0000256" key="9">
    <source>
        <dbReference type="SAM" id="Phobius"/>
    </source>
</evidence>
<name>A0A3S0XMS1_9MICO</name>
<feature type="transmembrane region" description="Helical" evidence="9">
    <location>
        <begin position="141"/>
        <end position="162"/>
    </location>
</feature>
<gene>
    <name evidence="11" type="ORF">ELQ94_04470</name>
</gene>
<evidence type="ECO:0000256" key="4">
    <source>
        <dbReference type="ARBA" id="ARBA00022692"/>
    </source>
</evidence>
<evidence type="ECO:0000256" key="2">
    <source>
        <dbReference type="ARBA" id="ARBA00022475"/>
    </source>
</evidence>
<dbReference type="InterPro" id="IPR013685">
    <property type="entry name" value="POTRA_FtsQ_type"/>
</dbReference>
<comment type="caution">
    <text evidence="11">The sequence shown here is derived from an EMBL/GenBank/DDBJ whole genome shotgun (WGS) entry which is preliminary data.</text>
</comment>
<evidence type="ECO:0000256" key="1">
    <source>
        <dbReference type="ARBA" id="ARBA00004370"/>
    </source>
</evidence>
<feature type="compositionally biased region" description="Basic and acidic residues" evidence="8">
    <location>
        <begin position="94"/>
        <end position="105"/>
    </location>
</feature>
<dbReference type="GO" id="GO:0051301">
    <property type="term" value="P:cell division"/>
    <property type="evidence" value="ECO:0007669"/>
    <property type="project" value="UniProtKB-KW"/>
</dbReference>
<feature type="domain" description="POTRA" evidence="10">
    <location>
        <begin position="166"/>
        <end position="234"/>
    </location>
</feature>
<dbReference type="PANTHER" id="PTHR37820:SF1">
    <property type="entry name" value="CELL DIVISION PROTEIN FTSQ"/>
    <property type="match status" value="1"/>
</dbReference>
<sequence length="363" mass="38836">MRRRLPHRPAAARVPREGPPGDLPVKRPSGIPRPTAATRPPVRDEPEDARGTSDSDERHGARRLLGRFRSGGGDAEETFTAPIPLQQGGNSATDTRDGESGDDTARTTGATSSPWKAARARRRREREEVRRFTATTRRRRIIWASAIGGVLLLAATCVGLAYTPLMAVRDIQVEGARLVSSDLIVRDLDSQRGTPLPLVDQSAIKAALVKYPLVQSYSVESRPPDTLVIRIVERRPVGVIASGDAFDLVDVAGVVLSTTPERPTGYPLMVFEGDSASSGFTAAASVLRSLPDDLLSTVDEVSATTVDDVTLTLAGNGAVVTWGSGEDSARKAVVLEGLMANYPPDSVQRYDVSSPESAVIDPR</sequence>